<dbReference type="EMBL" id="QNRJ01000001">
    <property type="protein sequence ID" value="RBP07933.1"/>
    <property type="molecule type" value="Genomic_DNA"/>
</dbReference>
<protein>
    <submittedName>
        <fullName evidence="1">Uncharacterized protein</fullName>
    </submittedName>
</protein>
<accession>A0A366EZW0</accession>
<evidence type="ECO:0000313" key="1">
    <source>
        <dbReference type="EMBL" id="RBP07933.1"/>
    </source>
</evidence>
<comment type="caution">
    <text evidence="1">The sequence shown here is derived from an EMBL/GenBank/DDBJ whole genome shotgun (WGS) entry which is preliminary data.</text>
</comment>
<dbReference type="Proteomes" id="UP000252118">
    <property type="component" value="Unassembled WGS sequence"/>
</dbReference>
<gene>
    <name evidence="1" type="ORF">DET59_101302</name>
</gene>
<sequence length="54" mass="6211">MLWWIIGIAVLFGVLNGLLRRKFSKNSFEAGNQNERQIQEEERVKAGSWFTGGQ</sequence>
<dbReference type="AlphaFoldDB" id="A0A366EZW0"/>
<dbReference type="RefSeq" id="WP_181778022.1">
    <property type="nucleotide sequence ID" value="NZ_QNRJ01000001.1"/>
</dbReference>
<reference evidence="1 2" key="1">
    <citation type="submission" date="2018-06" db="EMBL/GenBank/DDBJ databases">
        <title>Freshwater and sediment microbial communities from various areas in North America, analyzing microbe dynamics in response to fracking.</title>
        <authorList>
            <person name="Lamendella R."/>
        </authorList>
    </citation>
    <scope>NUCLEOTIDE SEQUENCE [LARGE SCALE GENOMIC DNA]</scope>
    <source>
        <strain evidence="1 2">97B</strain>
    </source>
</reference>
<name>A0A366EZW0_9BACI</name>
<organism evidence="1 2">
    <name type="scientific">Rossellomorea aquimaris</name>
    <dbReference type="NCBI Taxonomy" id="189382"/>
    <lineage>
        <taxon>Bacteria</taxon>
        <taxon>Bacillati</taxon>
        <taxon>Bacillota</taxon>
        <taxon>Bacilli</taxon>
        <taxon>Bacillales</taxon>
        <taxon>Bacillaceae</taxon>
        <taxon>Rossellomorea</taxon>
    </lineage>
</organism>
<proteinExistence type="predicted"/>
<evidence type="ECO:0000313" key="2">
    <source>
        <dbReference type="Proteomes" id="UP000252118"/>
    </source>
</evidence>